<evidence type="ECO:0000256" key="3">
    <source>
        <dbReference type="ARBA" id="ARBA00023004"/>
    </source>
</evidence>
<dbReference type="InterPro" id="IPR017941">
    <property type="entry name" value="Rieske_2Fe-2S"/>
</dbReference>
<accession>A0A1L1PH33</accession>
<organism evidence="6 7">
    <name type="scientific">Hydrogenophaga intermedia</name>
    <dbReference type="NCBI Taxonomy" id="65786"/>
    <lineage>
        <taxon>Bacteria</taxon>
        <taxon>Pseudomonadati</taxon>
        <taxon>Pseudomonadota</taxon>
        <taxon>Betaproteobacteria</taxon>
        <taxon>Burkholderiales</taxon>
        <taxon>Comamonadaceae</taxon>
        <taxon>Hydrogenophaga</taxon>
    </lineage>
</organism>
<keyword evidence="6" id="KW-0560">Oxidoreductase</keyword>
<dbReference type="Gene3D" id="2.102.10.10">
    <property type="entry name" value="Rieske [2Fe-2S] iron-sulphur domain"/>
    <property type="match status" value="1"/>
</dbReference>
<dbReference type="InterPro" id="IPR036922">
    <property type="entry name" value="Rieske_2Fe-2S_sf"/>
</dbReference>
<dbReference type="GO" id="GO:0051213">
    <property type="term" value="F:dioxygenase activity"/>
    <property type="evidence" value="ECO:0007669"/>
    <property type="project" value="UniProtKB-KW"/>
</dbReference>
<keyword evidence="1" id="KW-0001">2Fe-2S</keyword>
<keyword evidence="4" id="KW-0411">Iron-sulfur</keyword>
<dbReference type="PROSITE" id="PS51296">
    <property type="entry name" value="RIESKE"/>
    <property type="match status" value="1"/>
</dbReference>
<evidence type="ECO:0000256" key="1">
    <source>
        <dbReference type="ARBA" id="ARBA00022714"/>
    </source>
</evidence>
<dbReference type="PANTHER" id="PTHR21496:SF23">
    <property type="entry name" value="3-PHENYLPROPIONATE_CINNAMIC ACID DIOXYGENASE FERREDOXIN SUBUNIT"/>
    <property type="match status" value="1"/>
</dbReference>
<keyword evidence="6" id="KW-0223">Dioxygenase</keyword>
<protein>
    <submittedName>
        <fullName evidence="6">Ferredoxin subunit of nitrite reductase and ring-hydroxylating dioxygenase</fullName>
    </submittedName>
</protein>
<proteinExistence type="predicted"/>
<evidence type="ECO:0000259" key="5">
    <source>
        <dbReference type="PROSITE" id="PS51296"/>
    </source>
</evidence>
<evidence type="ECO:0000256" key="2">
    <source>
        <dbReference type="ARBA" id="ARBA00022723"/>
    </source>
</evidence>
<sequence length="116" mass="12378">MNTKARTTTQWVRACAAAEVRAGEPKGLKLGGIPVALYRLQDGVYATHDVCTHAYALLSEGYVEGETIECPLHGALFDIRSGKCLAVADKDATTYPVRIEGDEVMVALPVQGEADA</sequence>
<dbReference type="GO" id="GO:0046872">
    <property type="term" value="F:metal ion binding"/>
    <property type="evidence" value="ECO:0007669"/>
    <property type="project" value="UniProtKB-KW"/>
</dbReference>
<evidence type="ECO:0000256" key="4">
    <source>
        <dbReference type="ARBA" id="ARBA00023014"/>
    </source>
</evidence>
<dbReference type="Pfam" id="PF00355">
    <property type="entry name" value="Rieske"/>
    <property type="match status" value="1"/>
</dbReference>
<feature type="domain" description="Rieske" evidence="5">
    <location>
        <begin position="12"/>
        <end position="106"/>
    </location>
</feature>
<dbReference type="SUPFAM" id="SSF50022">
    <property type="entry name" value="ISP domain"/>
    <property type="match status" value="1"/>
</dbReference>
<dbReference type="PANTHER" id="PTHR21496">
    <property type="entry name" value="FERREDOXIN-RELATED"/>
    <property type="match status" value="1"/>
</dbReference>
<keyword evidence="7" id="KW-1185">Reference proteome</keyword>
<keyword evidence="3" id="KW-0408">Iron</keyword>
<evidence type="ECO:0000313" key="6">
    <source>
        <dbReference type="EMBL" id="CDN86287.1"/>
    </source>
</evidence>
<dbReference type="EMBL" id="CCAE010000003">
    <property type="protein sequence ID" value="CDN86287.1"/>
    <property type="molecule type" value="Genomic_DNA"/>
</dbReference>
<reference evidence="7" key="1">
    <citation type="submission" date="2014-11" db="EMBL/GenBank/DDBJ databases">
        <title>Draft genome sequence of Hydrogenophaga intermedia S1.</title>
        <authorList>
            <person name="Gan H.M."/>
            <person name="Chew T.H."/>
            <person name="Stolz A."/>
        </authorList>
    </citation>
    <scope>NUCLEOTIDE SEQUENCE [LARGE SCALE GENOMIC DNA]</scope>
    <source>
        <strain evidence="7">S1</strain>
    </source>
</reference>
<dbReference type="GO" id="GO:0051537">
    <property type="term" value="F:2 iron, 2 sulfur cluster binding"/>
    <property type="evidence" value="ECO:0007669"/>
    <property type="project" value="UniProtKB-KW"/>
</dbReference>
<dbReference type="CDD" id="cd03528">
    <property type="entry name" value="Rieske_RO_ferredoxin"/>
    <property type="match status" value="1"/>
</dbReference>
<dbReference type="Proteomes" id="UP000028878">
    <property type="component" value="Unassembled WGS sequence"/>
</dbReference>
<gene>
    <name evidence="6" type="ORF">BN948_00688</name>
</gene>
<dbReference type="AlphaFoldDB" id="A0A1L1PH33"/>
<keyword evidence="2" id="KW-0479">Metal-binding</keyword>
<name>A0A1L1PH33_HYDIT</name>
<evidence type="ECO:0000313" key="7">
    <source>
        <dbReference type="Proteomes" id="UP000028878"/>
    </source>
</evidence>